<reference evidence="1" key="1">
    <citation type="journal article" date="2014" name="Front. Microbiol.">
        <title>High frequency of phylogenetically diverse reductive dehalogenase-homologous genes in deep subseafloor sedimentary metagenomes.</title>
        <authorList>
            <person name="Kawai M."/>
            <person name="Futagami T."/>
            <person name="Toyoda A."/>
            <person name="Takaki Y."/>
            <person name="Nishi S."/>
            <person name="Hori S."/>
            <person name="Arai W."/>
            <person name="Tsubouchi T."/>
            <person name="Morono Y."/>
            <person name="Uchiyama I."/>
            <person name="Ito T."/>
            <person name="Fujiyama A."/>
            <person name="Inagaki F."/>
            <person name="Takami H."/>
        </authorList>
    </citation>
    <scope>NUCLEOTIDE SEQUENCE</scope>
    <source>
        <strain evidence="1">Expedition CK06-06</strain>
    </source>
</reference>
<dbReference type="EMBL" id="BARV01036753">
    <property type="protein sequence ID" value="GAI56921.1"/>
    <property type="molecule type" value="Genomic_DNA"/>
</dbReference>
<gene>
    <name evidence="1" type="ORF">S06H3_57033</name>
</gene>
<organism evidence="1">
    <name type="scientific">marine sediment metagenome</name>
    <dbReference type="NCBI Taxonomy" id="412755"/>
    <lineage>
        <taxon>unclassified sequences</taxon>
        <taxon>metagenomes</taxon>
        <taxon>ecological metagenomes</taxon>
    </lineage>
</organism>
<sequence>MLFRSTGLGKTELVGRIAEMQRQGDYLIMHVDVVEPVKWRIRAALSFRDLVKVIGACAKAAIISFVLSPKQWRNKEPLHPGEF</sequence>
<protein>
    <submittedName>
        <fullName evidence="1">Uncharacterized protein</fullName>
    </submittedName>
</protein>
<evidence type="ECO:0000313" key="1">
    <source>
        <dbReference type="EMBL" id="GAI56921.1"/>
    </source>
</evidence>
<dbReference type="AlphaFoldDB" id="X1QQ54"/>
<comment type="caution">
    <text evidence="1">The sequence shown here is derived from an EMBL/GenBank/DDBJ whole genome shotgun (WGS) entry which is preliminary data.</text>
</comment>
<proteinExistence type="predicted"/>
<name>X1QQ54_9ZZZZ</name>
<accession>X1QQ54</accession>